<dbReference type="Pfam" id="PF02452">
    <property type="entry name" value="PemK_toxin"/>
    <property type="match status" value="1"/>
</dbReference>
<keyword evidence="2" id="KW-1185">Reference proteome</keyword>
<dbReference type="InterPro" id="IPR011067">
    <property type="entry name" value="Plasmid_toxin/cell-grow_inhib"/>
</dbReference>
<dbReference type="EMBL" id="SNZR01000014">
    <property type="protein sequence ID" value="TDR89062.1"/>
    <property type="molecule type" value="Genomic_DNA"/>
</dbReference>
<dbReference type="Gene3D" id="2.30.30.110">
    <property type="match status" value="1"/>
</dbReference>
<dbReference type="OrthoDB" id="9808744at2"/>
<dbReference type="GO" id="GO:0006402">
    <property type="term" value="P:mRNA catabolic process"/>
    <property type="evidence" value="ECO:0007669"/>
    <property type="project" value="TreeGrafter"/>
</dbReference>
<evidence type="ECO:0000313" key="2">
    <source>
        <dbReference type="Proteomes" id="UP000295122"/>
    </source>
</evidence>
<proteinExistence type="predicted"/>
<evidence type="ECO:0000313" key="1">
    <source>
        <dbReference type="EMBL" id="TDR89062.1"/>
    </source>
</evidence>
<reference evidence="1 2" key="1">
    <citation type="submission" date="2019-03" db="EMBL/GenBank/DDBJ databases">
        <title>Genomic Encyclopedia of Type Strains, Phase IV (KMG-IV): sequencing the most valuable type-strain genomes for metagenomic binning, comparative biology and taxonomic classification.</title>
        <authorList>
            <person name="Goeker M."/>
        </authorList>
    </citation>
    <scope>NUCLEOTIDE SEQUENCE [LARGE SCALE GENOMIC DNA]</scope>
    <source>
        <strain evidence="1 2">DSM 25903</strain>
    </source>
</reference>
<dbReference type="Proteomes" id="UP000295122">
    <property type="component" value="Unassembled WGS sequence"/>
</dbReference>
<dbReference type="PANTHER" id="PTHR33988:SF3">
    <property type="entry name" value="ENDORIBONUCLEASE TOXIN CHPB-RELATED"/>
    <property type="match status" value="1"/>
</dbReference>
<protein>
    <submittedName>
        <fullName evidence="1">Transcriptional modulator of MazE/toxin MazF</fullName>
    </submittedName>
</protein>
<dbReference type="InterPro" id="IPR003477">
    <property type="entry name" value="PemK-like"/>
</dbReference>
<dbReference type="GO" id="GO:0016075">
    <property type="term" value="P:rRNA catabolic process"/>
    <property type="evidence" value="ECO:0007669"/>
    <property type="project" value="TreeGrafter"/>
</dbReference>
<gene>
    <name evidence="1" type="ORF">EV668_3547</name>
</gene>
<dbReference type="SUPFAM" id="SSF50118">
    <property type="entry name" value="Cell growth inhibitor/plasmid maintenance toxic component"/>
    <property type="match status" value="1"/>
</dbReference>
<comment type="caution">
    <text evidence="1">The sequence shown here is derived from an EMBL/GenBank/DDBJ whole genome shotgun (WGS) entry which is preliminary data.</text>
</comment>
<name>A0A4R7BVG7_9HYPH</name>
<dbReference type="GO" id="GO:0004521">
    <property type="term" value="F:RNA endonuclease activity"/>
    <property type="evidence" value="ECO:0007669"/>
    <property type="project" value="TreeGrafter"/>
</dbReference>
<dbReference type="RefSeq" id="WP_133772477.1">
    <property type="nucleotide sequence ID" value="NZ_SNZR01000014.1"/>
</dbReference>
<organism evidence="1 2">
    <name type="scientific">Enterovirga rhinocerotis</name>
    <dbReference type="NCBI Taxonomy" id="1339210"/>
    <lineage>
        <taxon>Bacteria</taxon>
        <taxon>Pseudomonadati</taxon>
        <taxon>Pseudomonadota</taxon>
        <taxon>Alphaproteobacteria</taxon>
        <taxon>Hyphomicrobiales</taxon>
        <taxon>Methylobacteriaceae</taxon>
        <taxon>Enterovirga</taxon>
    </lineage>
</organism>
<dbReference type="GO" id="GO:0003677">
    <property type="term" value="F:DNA binding"/>
    <property type="evidence" value="ECO:0007669"/>
    <property type="project" value="InterPro"/>
</dbReference>
<dbReference type="PANTHER" id="PTHR33988">
    <property type="entry name" value="ENDORIBONUCLEASE MAZF-RELATED"/>
    <property type="match status" value="1"/>
</dbReference>
<dbReference type="AlphaFoldDB" id="A0A4R7BVG7"/>
<sequence length="120" mass="13030">MAALPRAGDVIWVELDPVLGTEQAGRRPALVLSDEPYHAVSTRAVICPISNRGRGWPFEVPLPPEMKTKGVVLVDQVRAVHQASRLFAFVEAVPASVLAEVRGRLAGLVGIKLMEDQDPR</sequence>
<accession>A0A4R7BVG7</accession>